<dbReference type="PROSITE" id="PS00573">
    <property type="entry name" value="PYRIDINE_REDOX_2"/>
    <property type="match status" value="1"/>
</dbReference>
<accession>A0A1Y5Q9E0</accession>
<evidence type="ECO:0000256" key="2">
    <source>
        <dbReference type="ARBA" id="ARBA00011738"/>
    </source>
</evidence>
<evidence type="ECO:0000259" key="14">
    <source>
        <dbReference type="Pfam" id="PF13192"/>
    </source>
</evidence>
<keyword evidence="11" id="KW-0521">NADP</keyword>
<dbReference type="Pfam" id="PF13192">
    <property type="entry name" value="Thioredoxin_3"/>
    <property type="match status" value="1"/>
</dbReference>
<keyword evidence="5 11" id="KW-0274">FAD</keyword>
<dbReference type="Gene3D" id="3.50.50.60">
    <property type="entry name" value="FAD/NAD(P)-binding domain"/>
    <property type="match status" value="2"/>
</dbReference>
<dbReference type="GO" id="GO:0051287">
    <property type="term" value="F:NAD binding"/>
    <property type="evidence" value="ECO:0007669"/>
    <property type="project" value="InterPro"/>
</dbReference>
<evidence type="ECO:0000256" key="4">
    <source>
        <dbReference type="ARBA" id="ARBA00022630"/>
    </source>
</evidence>
<dbReference type="NCBIfam" id="TIGR03140">
    <property type="entry name" value="AhpF"/>
    <property type="match status" value="1"/>
</dbReference>
<dbReference type="GO" id="GO:0050660">
    <property type="term" value="F:flavin adenine dinucleotide binding"/>
    <property type="evidence" value="ECO:0007669"/>
    <property type="project" value="InterPro"/>
</dbReference>
<keyword evidence="7 11" id="KW-0520">NAD</keyword>
<evidence type="ECO:0000256" key="5">
    <source>
        <dbReference type="ARBA" id="ARBA00022827"/>
    </source>
</evidence>
<comment type="similarity">
    <text evidence="1">Belongs to the class-II pyridine nucleotide-disulfide oxidoreductase family.</text>
</comment>
<dbReference type="Pfam" id="PF07992">
    <property type="entry name" value="Pyr_redox_2"/>
    <property type="match status" value="1"/>
</dbReference>
<dbReference type="CDD" id="cd03026">
    <property type="entry name" value="AhpF_NTD_C"/>
    <property type="match status" value="1"/>
</dbReference>
<feature type="binding site" evidence="11">
    <location>
        <begin position="477"/>
        <end position="487"/>
    </location>
    <ligand>
        <name>FAD</name>
        <dbReference type="ChEBI" id="CHEBI:57692"/>
    </ligand>
</feature>
<protein>
    <recommendedName>
        <fullName evidence="3">Alkyl hydroperoxide reductase subunit F</fullName>
    </recommendedName>
</protein>
<gene>
    <name evidence="15" type="primary">ahpF</name>
    <name evidence="15" type="ORF">STPYR_11867</name>
</gene>
<dbReference type="GO" id="GO:0102039">
    <property type="term" value="F:NADH-dependent peroxiredoxin activity"/>
    <property type="evidence" value="ECO:0007669"/>
    <property type="project" value="InterPro"/>
</dbReference>
<dbReference type="InterPro" id="IPR044142">
    <property type="entry name" value="AhpF_NTD_N"/>
</dbReference>
<dbReference type="InterPro" id="IPR050097">
    <property type="entry name" value="Ferredoxin-NADP_redctase_2"/>
</dbReference>
<keyword evidence="8 12" id="KW-1015">Disulfide bond</keyword>
<dbReference type="InterPro" id="IPR036249">
    <property type="entry name" value="Thioredoxin-like_sf"/>
</dbReference>
<evidence type="ECO:0000256" key="11">
    <source>
        <dbReference type="PIRSR" id="PIRSR000238-1"/>
    </source>
</evidence>
<dbReference type="GO" id="GO:0032991">
    <property type="term" value="C:protein-containing complex"/>
    <property type="evidence" value="ECO:0007669"/>
    <property type="project" value="UniProtKB-ARBA"/>
</dbReference>
<feature type="domain" description="Thioredoxin-like fold" evidence="14">
    <location>
        <begin position="121"/>
        <end position="192"/>
    </location>
</feature>
<feature type="domain" description="FAD/NAD(P)-binding" evidence="13">
    <location>
        <begin position="213"/>
        <end position="503"/>
    </location>
</feature>
<dbReference type="PRINTS" id="PR00368">
    <property type="entry name" value="FADPNR"/>
</dbReference>
<dbReference type="InterPro" id="IPR036188">
    <property type="entry name" value="FAD/NAD-bd_sf"/>
</dbReference>
<dbReference type="PIRSF" id="PIRSF000238">
    <property type="entry name" value="AhpF"/>
    <property type="match status" value="1"/>
</dbReference>
<dbReference type="GO" id="GO:0016668">
    <property type="term" value="F:oxidoreductase activity, acting on a sulfur group of donors, NAD(P) as acceptor"/>
    <property type="evidence" value="ECO:0007669"/>
    <property type="project" value="UniProtKB-ARBA"/>
</dbReference>
<comment type="function">
    <text evidence="10">Serves to protect the cell against DNA damage by alkyl hydroperoxides. It can use either NADH or NADPH as electron donor for direct reduction of redox dyes or of alkyl hydroperoxides when combined with the AhpC protein.</text>
</comment>
<comment type="subunit">
    <text evidence="2">Homodimer.</text>
</comment>
<dbReference type="SUPFAM" id="SSF51905">
    <property type="entry name" value="FAD/NAD(P)-binding domain"/>
    <property type="match status" value="1"/>
</dbReference>
<keyword evidence="6 15" id="KW-0560">Oxidoreductase</keyword>
<evidence type="ECO:0000256" key="9">
    <source>
        <dbReference type="ARBA" id="ARBA00023284"/>
    </source>
</evidence>
<dbReference type="EMBL" id="FLTS01000001">
    <property type="protein sequence ID" value="SBV36937.1"/>
    <property type="molecule type" value="Genomic_DNA"/>
</dbReference>
<evidence type="ECO:0000256" key="10">
    <source>
        <dbReference type="ARBA" id="ARBA00024806"/>
    </source>
</evidence>
<dbReference type="InterPro" id="IPR008255">
    <property type="entry name" value="Pyr_nucl-diS_OxRdtase_2_AS"/>
</dbReference>
<dbReference type="InterPro" id="IPR044141">
    <property type="entry name" value="AhpF_NTD_C"/>
</dbReference>
<name>A0A1Y5Q9E0_9GAMM</name>
<dbReference type="PANTHER" id="PTHR48105">
    <property type="entry name" value="THIOREDOXIN REDUCTASE 1-RELATED-RELATED"/>
    <property type="match status" value="1"/>
</dbReference>
<dbReference type="SUPFAM" id="SSF52833">
    <property type="entry name" value="Thioredoxin-like"/>
    <property type="match status" value="2"/>
</dbReference>
<evidence type="ECO:0000256" key="1">
    <source>
        <dbReference type="ARBA" id="ARBA00009333"/>
    </source>
</evidence>
<dbReference type="InterPro" id="IPR012081">
    <property type="entry name" value="Alkyl_hydroperoxide_Rdtase_suF"/>
</dbReference>
<organism evidence="15">
    <name type="scientific">uncultured Stenotrophomonas sp</name>
    <dbReference type="NCBI Taxonomy" id="165438"/>
    <lineage>
        <taxon>Bacteria</taxon>
        <taxon>Pseudomonadati</taxon>
        <taxon>Pseudomonadota</taxon>
        <taxon>Gammaproteobacteria</taxon>
        <taxon>Lysobacterales</taxon>
        <taxon>Lysobacteraceae</taxon>
        <taxon>Stenotrophomonas</taxon>
        <taxon>environmental samples</taxon>
    </lineage>
</organism>
<comment type="cofactor">
    <cofactor evidence="11">
        <name>FAD</name>
        <dbReference type="ChEBI" id="CHEBI:57692"/>
    </cofactor>
    <text evidence="11">Binds 1 FAD per subunit.</text>
</comment>
<dbReference type="CDD" id="cd02974">
    <property type="entry name" value="AhpF_NTD_N"/>
    <property type="match status" value="1"/>
</dbReference>
<evidence type="ECO:0000256" key="8">
    <source>
        <dbReference type="ARBA" id="ARBA00023157"/>
    </source>
</evidence>
<evidence type="ECO:0000256" key="6">
    <source>
        <dbReference type="ARBA" id="ARBA00023002"/>
    </source>
</evidence>
<dbReference type="PRINTS" id="PR00469">
    <property type="entry name" value="PNDRDTASEII"/>
</dbReference>
<dbReference type="InterPro" id="IPR012336">
    <property type="entry name" value="Thioredoxin-like_fold"/>
</dbReference>
<feature type="disulfide bond" description="Redox-active" evidence="12">
    <location>
        <begin position="344"/>
        <end position="347"/>
    </location>
</feature>
<keyword evidence="9 12" id="KW-0676">Redox-active center</keyword>
<evidence type="ECO:0000256" key="3">
    <source>
        <dbReference type="ARBA" id="ARBA00020059"/>
    </source>
</evidence>
<evidence type="ECO:0000256" key="7">
    <source>
        <dbReference type="ARBA" id="ARBA00023027"/>
    </source>
</evidence>
<evidence type="ECO:0000256" key="12">
    <source>
        <dbReference type="PIRSR" id="PIRSR000238-2"/>
    </source>
</evidence>
<dbReference type="FunFam" id="3.50.50.60:FF:000007">
    <property type="entry name" value="Alkyl hydroperoxide reductase, F subunit"/>
    <property type="match status" value="1"/>
</dbReference>
<proteinExistence type="inferred from homology"/>
<sequence length="530" mass="56550">MLDDTLKTQLQQYMGLLRQPLRLIASLDDGDTSREMRGLLDDIVAAANGKVTLDTTGNDARKPSFVIAREGESEGVRFAGLPLGHEFESLVLTLLWTGGHPPKVSQETIDGIKAIDGAFAFEVYMSLSCHNCPDVVQALALMAILNPNISTTVIEGGTFKQEVEQRQVMAVPMVFQGGEMFDSGRMSLEQIVARLDTSATKREAAKIAAKDAFDVLVVGGGPAGSAAAVYAARKGIRTGVAAERFGGQVLDTMAIENFISVQHTEGPKLAAALEQHVREYEVDIMNLQRASKLVPAGSDGLVEVQLENGASLKSKTVILSTGARWRQMNVPGEDKYRNKGVAYCPHCDGPLFKGKRVAVIGGGNSGVEAAIDLAGIVSHVTVFEFDSKLRADQVLQAKLRSLPNVKVILNAQTTEVLGDDQKVTGLAYTDRVGGDSHRVELEGIFVQIGLLPNTEWLRGTVELSNRGEIVIDERGQTNVPGVFAAGDCTTVPYKQIIIAMGAGSTAALSAFDHLIRTSAPQPVAAVAETA</sequence>
<keyword evidence="15" id="KW-0575">Peroxidase</keyword>
<evidence type="ECO:0000259" key="13">
    <source>
        <dbReference type="Pfam" id="PF07992"/>
    </source>
</evidence>
<keyword evidence="4" id="KW-0285">Flavoprotein</keyword>
<dbReference type="PROSITE" id="PS51354">
    <property type="entry name" value="GLUTAREDOXIN_2"/>
    <property type="match status" value="1"/>
</dbReference>
<dbReference type="InterPro" id="IPR023753">
    <property type="entry name" value="FAD/NAD-binding_dom"/>
</dbReference>
<reference evidence="15" key="1">
    <citation type="submission" date="2016-03" db="EMBL/GenBank/DDBJ databases">
        <authorList>
            <person name="Ploux O."/>
        </authorList>
    </citation>
    <scope>NUCLEOTIDE SEQUENCE</scope>
    <source>
        <strain evidence="15">UC10</strain>
    </source>
</reference>
<feature type="binding site" evidence="11">
    <location>
        <begin position="356"/>
        <end position="370"/>
    </location>
    <ligand>
        <name>NAD(+)</name>
        <dbReference type="ChEBI" id="CHEBI:57540"/>
    </ligand>
</feature>
<dbReference type="GO" id="GO:0000302">
    <property type="term" value="P:response to reactive oxygen species"/>
    <property type="evidence" value="ECO:0007669"/>
    <property type="project" value="InterPro"/>
</dbReference>
<feature type="binding site" evidence="11">
    <location>
        <begin position="214"/>
        <end position="229"/>
    </location>
    <ligand>
        <name>FAD</name>
        <dbReference type="ChEBI" id="CHEBI:57692"/>
    </ligand>
</feature>
<evidence type="ECO:0000313" key="15">
    <source>
        <dbReference type="EMBL" id="SBV36937.1"/>
    </source>
</evidence>
<dbReference type="GO" id="GO:0005829">
    <property type="term" value="C:cytosol"/>
    <property type="evidence" value="ECO:0007669"/>
    <property type="project" value="UniProtKB-ARBA"/>
</dbReference>
<dbReference type="Gene3D" id="3.40.30.80">
    <property type="match status" value="1"/>
</dbReference>
<dbReference type="AlphaFoldDB" id="A0A1Y5Q9E0"/>